<name>A0A915P0P8_9BILA</name>
<reference evidence="3" key="1">
    <citation type="submission" date="2022-11" db="UniProtKB">
        <authorList>
            <consortium name="WormBaseParasite"/>
        </authorList>
    </citation>
    <scope>IDENTIFICATION</scope>
</reference>
<evidence type="ECO:0000256" key="1">
    <source>
        <dbReference type="SAM" id="Phobius"/>
    </source>
</evidence>
<evidence type="ECO:0000313" key="3">
    <source>
        <dbReference type="WBParaSite" id="scf7180000423112.g10239"/>
    </source>
</evidence>
<feature type="transmembrane region" description="Helical" evidence="1">
    <location>
        <begin position="16"/>
        <end position="36"/>
    </location>
</feature>
<dbReference type="Pfam" id="PF07690">
    <property type="entry name" value="MFS_1"/>
    <property type="match status" value="1"/>
</dbReference>
<dbReference type="PANTHER" id="PTHR45757">
    <property type="entry name" value="PROTEIN CBG23364-RELATED"/>
    <property type="match status" value="1"/>
</dbReference>
<keyword evidence="1" id="KW-0812">Transmembrane</keyword>
<dbReference type="GO" id="GO:0022857">
    <property type="term" value="F:transmembrane transporter activity"/>
    <property type="evidence" value="ECO:0007669"/>
    <property type="project" value="InterPro"/>
</dbReference>
<protein>
    <submittedName>
        <fullName evidence="3">Uncharacterized protein</fullName>
    </submittedName>
</protein>
<dbReference type="SUPFAM" id="SSF103473">
    <property type="entry name" value="MFS general substrate transporter"/>
    <property type="match status" value="1"/>
</dbReference>
<evidence type="ECO:0000313" key="2">
    <source>
        <dbReference type="Proteomes" id="UP000887560"/>
    </source>
</evidence>
<dbReference type="GO" id="GO:0016020">
    <property type="term" value="C:membrane"/>
    <property type="evidence" value="ECO:0007669"/>
    <property type="project" value="TreeGrafter"/>
</dbReference>
<dbReference type="Proteomes" id="UP000887560">
    <property type="component" value="Unplaced"/>
</dbReference>
<dbReference type="AlphaFoldDB" id="A0A915P0P8"/>
<keyword evidence="2" id="KW-1185">Reference proteome</keyword>
<proteinExistence type="predicted"/>
<dbReference type="PANTHER" id="PTHR45757:SF11">
    <property type="entry name" value="MAJOR FACILITATOR SUPERFAMILY (MFS) PROFILE DOMAIN-CONTAINING PROTEIN"/>
    <property type="match status" value="1"/>
</dbReference>
<dbReference type="Gene3D" id="1.20.1250.20">
    <property type="entry name" value="MFS general substrate transporter like domains"/>
    <property type="match status" value="1"/>
</dbReference>
<organism evidence="2 3">
    <name type="scientific">Meloidogyne floridensis</name>
    <dbReference type="NCBI Taxonomy" id="298350"/>
    <lineage>
        <taxon>Eukaryota</taxon>
        <taxon>Metazoa</taxon>
        <taxon>Ecdysozoa</taxon>
        <taxon>Nematoda</taxon>
        <taxon>Chromadorea</taxon>
        <taxon>Rhabditida</taxon>
        <taxon>Tylenchina</taxon>
        <taxon>Tylenchomorpha</taxon>
        <taxon>Tylenchoidea</taxon>
        <taxon>Meloidogynidae</taxon>
        <taxon>Meloidogyninae</taxon>
        <taxon>Meloidogyne</taxon>
    </lineage>
</organism>
<keyword evidence="1" id="KW-1133">Transmembrane helix</keyword>
<dbReference type="InterPro" id="IPR011701">
    <property type="entry name" value="MFS"/>
</dbReference>
<dbReference type="WBParaSite" id="scf7180000423112.g10239">
    <property type="protein sequence ID" value="scf7180000423112.g10239"/>
    <property type="gene ID" value="scf7180000423112.g10239"/>
</dbReference>
<keyword evidence="1" id="KW-0472">Membrane</keyword>
<feature type="transmembrane region" description="Helical" evidence="1">
    <location>
        <begin position="77"/>
        <end position="99"/>
    </location>
</feature>
<accession>A0A915P0P8</accession>
<dbReference type="InterPro" id="IPR036259">
    <property type="entry name" value="MFS_trans_sf"/>
</dbReference>
<sequence>MPTAGYFCESNFGWEGVYYTMFTLTLIFTMIFFFIFRDSPSEHPWISEIELKEIEFGKTEKENNNNKKQKAPYYKMLTDWTTWLLFVTFFCSEIAFQFLLEMGPYYLNKVLRISVTETGLVSALPPLLGMVSKLLIGPLDDKFISKILCEQSK</sequence>